<evidence type="ECO:0008006" key="3">
    <source>
        <dbReference type="Google" id="ProtNLM"/>
    </source>
</evidence>
<dbReference type="OrthoDB" id="9825053at2"/>
<comment type="caution">
    <text evidence="1">The sequence shown here is derived from an EMBL/GenBank/DDBJ whole genome shotgun (WGS) entry which is preliminary data.</text>
</comment>
<dbReference type="Proteomes" id="UP000317371">
    <property type="component" value="Unassembled WGS sequence"/>
</dbReference>
<name>A0A540VG89_9CHLR</name>
<accession>A0A540VG89</accession>
<evidence type="ECO:0000313" key="1">
    <source>
        <dbReference type="EMBL" id="TQE95143.1"/>
    </source>
</evidence>
<dbReference type="AlphaFoldDB" id="A0A540VG89"/>
<organism evidence="1 2">
    <name type="scientific">Litorilinea aerophila</name>
    <dbReference type="NCBI Taxonomy" id="1204385"/>
    <lineage>
        <taxon>Bacteria</taxon>
        <taxon>Bacillati</taxon>
        <taxon>Chloroflexota</taxon>
        <taxon>Caldilineae</taxon>
        <taxon>Caldilineales</taxon>
        <taxon>Caldilineaceae</taxon>
        <taxon>Litorilinea</taxon>
    </lineage>
</organism>
<proteinExistence type="predicted"/>
<dbReference type="RefSeq" id="WP_141610634.1">
    <property type="nucleotide sequence ID" value="NZ_VIGC02000016.1"/>
</dbReference>
<dbReference type="InParanoid" id="A0A540VG89"/>
<evidence type="ECO:0000313" key="2">
    <source>
        <dbReference type="Proteomes" id="UP000317371"/>
    </source>
</evidence>
<reference evidence="1 2" key="1">
    <citation type="submission" date="2019-06" db="EMBL/GenBank/DDBJ databases">
        <title>Genome sequence of Litorilinea aerophila BAA-2444.</title>
        <authorList>
            <person name="Maclea K.S."/>
            <person name="Maurais E.G."/>
            <person name="Iannazzi L.C."/>
        </authorList>
    </citation>
    <scope>NUCLEOTIDE SEQUENCE [LARGE SCALE GENOMIC DNA]</scope>
    <source>
        <strain evidence="1 2">ATCC BAA-2444</strain>
    </source>
</reference>
<dbReference type="EMBL" id="VIGC01000016">
    <property type="protein sequence ID" value="TQE95143.1"/>
    <property type="molecule type" value="Genomic_DNA"/>
</dbReference>
<protein>
    <recommendedName>
        <fullName evidence="3">HEAT repeat domain-containing protein</fullName>
    </recommendedName>
</protein>
<gene>
    <name evidence="1" type="ORF">FKZ61_13330</name>
</gene>
<sequence>MADKIINSFQQRRQLAQEIEALAETSSELELLEAVRTLVQRYPPELLLTALLKHLDTPSSQLRGGLGHLAALLPPDQVAPALRNAAANRQNRPEARLTAALLLERFLGESVPQALLSDLQDTNEVAFQSLREAIDEGRQNRHILLEYVTQMRQTGEDVAAMVLGLLARIPPVDRVELLRLIAQDDRPRVAAQALSHLEALGRDPAAGEQALRALYTLQYTLPPELAQQAERSLRKLQFAGRRYTPPTPDGWQALMSPADASGSQSIWFVFQAAEGKPGQILGVVINGQHGVLDSFGSPQLPPELMPARRSVGQLVSVQVDRGQTLVLLTCPFDYARWRVQEALSAHWQGEQPALPGEYRLYNDWIWQFAPPQVPEELRAYFVTEVEPEPPADPARLAAEAAALLEHPAMAGWIVQNRALLQAVRFQESDREKGVEALTRLVLQEIEKRGATDTIQSAMAEALRAQAAWLHLAGNQEQAQRAWRLVRPVRTLPPSQNPLLAQMVAASIRLQQ</sequence>
<keyword evidence="2" id="KW-1185">Reference proteome</keyword>